<keyword evidence="6 8" id="KW-1133">Transmembrane helix</keyword>
<sequence length="510" mass="58422">MGIYKIKTKLKIIWIKFKIGLWPVILAFLKSYKHELTFSAILLASIFIRFIDLNSVPPGLYNDEAVLILQSIDRFKIGPDMLFRAGVLGFSHLFGGNHLMALRFFSAILGVLTVFLIYLLGRLWFNQRIALVASFLAAFSFWPILVSRSIVHANIIPVLFLLMMIFGSLAFREKRKSYFAVLGVLVGLGFYSSLVFWLIPVLFLPIFIYAFYKKPKILKKYEKEIFVFEILVMSFMLPGVIYLIWHPEIAFSFWPGPINLAKNVFKSLLLFNIETPAIWHTNLKDEPLLDPFVGISFLSGFIIALKYFHSTKYQFLILGFFASLMPAAFSHNYLYVFKAVGAIPFVFIFSGLAIDWTLASWAKIFPFNKLAKALAAIVFAGLMTTTAIFNIEKYFWAWRGSPEVYQVFNEDLVAATQFLNGLPNESSKYYWQNDRSNIIKALETKEMKEVSLNSLPELKLSSNKNTFVFSEADKPYLAKIQEKFPGGDVGWYVSPYSKRVLFNIYTVKGS</sequence>
<dbReference type="GO" id="GO:0005886">
    <property type="term" value="C:plasma membrane"/>
    <property type="evidence" value="ECO:0007669"/>
    <property type="project" value="UniProtKB-SubCell"/>
</dbReference>
<evidence type="ECO:0000256" key="5">
    <source>
        <dbReference type="ARBA" id="ARBA00022692"/>
    </source>
</evidence>
<dbReference type="GO" id="GO:0009103">
    <property type="term" value="P:lipopolysaccharide biosynthetic process"/>
    <property type="evidence" value="ECO:0007669"/>
    <property type="project" value="UniProtKB-ARBA"/>
</dbReference>
<evidence type="ECO:0000256" key="3">
    <source>
        <dbReference type="ARBA" id="ARBA00022676"/>
    </source>
</evidence>
<keyword evidence="3" id="KW-0328">Glycosyltransferase</keyword>
<dbReference type="EMBL" id="LCBL01000001">
    <property type="protein sequence ID" value="KKS09905.1"/>
    <property type="molecule type" value="Genomic_DNA"/>
</dbReference>
<reference evidence="10 11" key="1">
    <citation type="journal article" date="2015" name="Nature">
        <title>rRNA introns, odd ribosomes, and small enigmatic genomes across a large radiation of phyla.</title>
        <authorList>
            <person name="Brown C.T."/>
            <person name="Hug L.A."/>
            <person name="Thomas B.C."/>
            <person name="Sharon I."/>
            <person name="Castelle C.J."/>
            <person name="Singh A."/>
            <person name="Wilkins M.J."/>
            <person name="Williams K.H."/>
            <person name="Banfield J.F."/>
        </authorList>
    </citation>
    <scope>NUCLEOTIDE SEQUENCE [LARGE SCALE GENOMIC DNA]</scope>
</reference>
<dbReference type="AlphaFoldDB" id="A0A0G0WA88"/>
<evidence type="ECO:0000256" key="7">
    <source>
        <dbReference type="ARBA" id="ARBA00023136"/>
    </source>
</evidence>
<feature type="transmembrane region" description="Helical" evidence="8">
    <location>
        <begin position="224"/>
        <end position="245"/>
    </location>
</feature>
<keyword evidence="4 10" id="KW-0808">Transferase</keyword>
<accession>A0A0G0WA88</accession>
<comment type="subcellular location">
    <subcellularLocation>
        <location evidence="1">Cell membrane</location>
        <topology evidence="1">Multi-pass membrane protein</topology>
    </subcellularLocation>
</comment>
<evidence type="ECO:0000256" key="8">
    <source>
        <dbReference type="SAM" id="Phobius"/>
    </source>
</evidence>
<evidence type="ECO:0000313" key="10">
    <source>
        <dbReference type="EMBL" id="KKS09905.1"/>
    </source>
</evidence>
<organism evidence="10 11">
    <name type="scientific">candidate division CPR2 bacterium GW2011_GWC1_41_48</name>
    <dbReference type="NCBI Taxonomy" id="1618344"/>
    <lineage>
        <taxon>Bacteria</taxon>
        <taxon>Bacteria division CPR2</taxon>
    </lineage>
</organism>
<feature type="domain" description="Glycosyltransferase RgtA/B/C/D-like" evidence="9">
    <location>
        <begin position="90"/>
        <end position="234"/>
    </location>
</feature>
<proteinExistence type="predicted"/>
<evidence type="ECO:0000256" key="4">
    <source>
        <dbReference type="ARBA" id="ARBA00022679"/>
    </source>
</evidence>
<dbReference type="InterPro" id="IPR050297">
    <property type="entry name" value="LipidA_mod_glycosyltrf_83"/>
</dbReference>
<keyword evidence="5 8" id="KW-0812">Transmembrane</keyword>
<evidence type="ECO:0000256" key="6">
    <source>
        <dbReference type="ARBA" id="ARBA00022989"/>
    </source>
</evidence>
<dbReference type="Pfam" id="PF13231">
    <property type="entry name" value="PMT_2"/>
    <property type="match status" value="1"/>
</dbReference>
<dbReference type="PANTHER" id="PTHR33908:SF11">
    <property type="entry name" value="MEMBRANE PROTEIN"/>
    <property type="match status" value="1"/>
</dbReference>
<dbReference type="PANTHER" id="PTHR33908">
    <property type="entry name" value="MANNOSYLTRANSFERASE YKCB-RELATED"/>
    <property type="match status" value="1"/>
</dbReference>
<dbReference type="Proteomes" id="UP000033869">
    <property type="component" value="Unassembled WGS sequence"/>
</dbReference>
<evidence type="ECO:0000259" key="9">
    <source>
        <dbReference type="Pfam" id="PF13231"/>
    </source>
</evidence>
<feature type="transmembrane region" description="Helical" evidence="8">
    <location>
        <begin position="153"/>
        <end position="171"/>
    </location>
</feature>
<feature type="transmembrane region" description="Helical" evidence="8">
    <location>
        <begin position="373"/>
        <end position="391"/>
    </location>
</feature>
<dbReference type="GO" id="GO:0016763">
    <property type="term" value="F:pentosyltransferase activity"/>
    <property type="evidence" value="ECO:0007669"/>
    <property type="project" value="TreeGrafter"/>
</dbReference>
<dbReference type="InterPro" id="IPR038731">
    <property type="entry name" value="RgtA/B/C-like"/>
</dbReference>
<feature type="transmembrane region" description="Helical" evidence="8">
    <location>
        <begin position="342"/>
        <end position="361"/>
    </location>
</feature>
<feature type="transmembrane region" description="Helical" evidence="8">
    <location>
        <begin position="101"/>
        <end position="121"/>
    </location>
</feature>
<protein>
    <submittedName>
        <fullName evidence="10">Glycosyl transferase family 39</fullName>
    </submittedName>
</protein>
<feature type="transmembrane region" description="Helical" evidence="8">
    <location>
        <begin position="288"/>
        <end position="308"/>
    </location>
</feature>
<keyword evidence="2" id="KW-1003">Cell membrane</keyword>
<feature type="transmembrane region" description="Helical" evidence="8">
    <location>
        <begin position="315"/>
        <end position="336"/>
    </location>
</feature>
<keyword evidence="7 8" id="KW-0472">Membrane</keyword>
<gene>
    <name evidence="10" type="ORF">UU65_C0001G0310</name>
</gene>
<feature type="transmembrane region" description="Helical" evidence="8">
    <location>
        <begin position="127"/>
        <end position="146"/>
    </location>
</feature>
<comment type="caution">
    <text evidence="10">The sequence shown here is derived from an EMBL/GenBank/DDBJ whole genome shotgun (WGS) entry which is preliminary data.</text>
</comment>
<feature type="transmembrane region" description="Helical" evidence="8">
    <location>
        <begin position="191"/>
        <end position="212"/>
    </location>
</feature>
<name>A0A0G0WA88_UNCC2</name>
<feature type="transmembrane region" description="Helical" evidence="8">
    <location>
        <begin position="12"/>
        <end position="29"/>
    </location>
</feature>
<evidence type="ECO:0000256" key="2">
    <source>
        <dbReference type="ARBA" id="ARBA00022475"/>
    </source>
</evidence>
<evidence type="ECO:0000256" key="1">
    <source>
        <dbReference type="ARBA" id="ARBA00004651"/>
    </source>
</evidence>
<evidence type="ECO:0000313" key="11">
    <source>
        <dbReference type="Proteomes" id="UP000033869"/>
    </source>
</evidence>